<dbReference type="GO" id="GO:0005742">
    <property type="term" value="C:mitochondrial outer membrane translocase complex"/>
    <property type="evidence" value="ECO:0007669"/>
    <property type="project" value="TreeGrafter"/>
</dbReference>
<dbReference type="AlphaFoldDB" id="A0A2T2NSK2"/>
<dbReference type="GO" id="GO:0008320">
    <property type="term" value="F:protein transmembrane transporter activity"/>
    <property type="evidence" value="ECO:0007669"/>
    <property type="project" value="TreeGrafter"/>
</dbReference>
<evidence type="ECO:0000256" key="9">
    <source>
        <dbReference type="ARBA" id="ARBA00025716"/>
    </source>
</evidence>
<evidence type="ECO:0000256" key="4">
    <source>
        <dbReference type="ARBA" id="ARBA00022787"/>
    </source>
</evidence>
<sequence length="49" mass="5191">MFGGPPPPPSKAELEKAEAQTASDIKWTAAAAAVLYLSPFLVEYASRLV</sequence>
<keyword evidence="4" id="KW-1000">Mitochondrion outer membrane</keyword>
<keyword evidence="3" id="KW-0812">Transmembrane</keyword>
<keyword evidence="5" id="KW-0653">Protein transport</keyword>
<evidence type="ECO:0000313" key="10">
    <source>
        <dbReference type="EMBL" id="PSN68425.1"/>
    </source>
</evidence>
<dbReference type="OrthoDB" id="4150500at2759"/>
<dbReference type="PANTHER" id="PTHR28188">
    <property type="entry name" value="MITOCHONDRIAL IMPORT RECEPTOR SUBUNIT TOM5"/>
    <property type="match status" value="1"/>
</dbReference>
<keyword evidence="11" id="KW-1185">Reference proteome</keyword>
<keyword evidence="7" id="KW-0496">Mitochondrion</keyword>
<name>A0A2T2NSK2_CORCC</name>
<gene>
    <name evidence="10" type="ORF">BS50DRAFT_634004</name>
</gene>
<evidence type="ECO:0000256" key="2">
    <source>
        <dbReference type="ARBA" id="ARBA00022448"/>
    </source>
</evidence>
<reference evidence="10 11" key="1">
    <citation type="journal article" date="2018" name="Front. Microbiol.">
        <title>Genome-Wide Analysis of Corynespora cassiicola Leaf Fall Disease Putative Effectors.</title>
        <authorList>
            <person name="Lopez D."/>
            <person name="Ribeiro S."/>
            <person name="Label P."/>
            <person name="Fumanal B."/>
            <person name="Venisse J.S."/>
            <person name="Kohler A."/>
            <person name="de Oliveira R.R."/>
            <person name="Labutti K."/>
            <person name="Lipzen A."/>
            <person name="Lail K."/>
            <person name="Bauer D."/>
            <person name="Ohm R.A."/>
            <person name="Barry K.W."/>
            <person name="Spatafora J."/>
            <person name="Grigoriev I.V."/>
            <person name="Martin F.M."/>
            <person name="Pujade-Renaud V."/>
        </authorList>
    </citation>
    <scope>NUCLEOTIDE SEQUENCE [LARGE SCALE GENOMIC DNA]</scope>
    <source>
        <strain evidence="10 11">Philippines</strain>
    </source>
</reference>
<evidence type="ECO:0000256" key="6">
    <source>
        <dbReference type="ARBA" id="ARBA00022989"/>
    </source>
</evidence>
<proteinExistence type="inferred from homology"/>
<accession>A0A2T2NSK2</accession>
<comment type="subcellular location">
    <subcellularLocation>
        <location evidence="1">Mitochondrion outer membrane</location>
        <topology evidence="1">Single-pass membrane protein</topology>
    </subcellularLocation>
</comment>
<evidence type="ECO:0008006" key="12">
    <source>
        <dbReference type="Google" id="ProtNLM"/>
    </source>
</evidence>
<evidence type="ECO:0000256" key="7">
    <source>
        <dbReference type="ARBA" id="ARBA00023128"/>
    </source>
</evidence>
<dbReference type="Proteomes" id="UP000240883">
    <property type="component" value="Unassembled WGS sequence"/>
</dbReference>
<evidence type="ECO:0000313" key="11">
    <source>
        <dbReference type="Proteomes" id="UP000240883"/>
    </source>
</evidence>
<keyword evidence="2" id="KW-0813">Transport</keyword>
<evidence type="ECO:0000256" key="3">
    <source>
        <dbReference type="ARBA" id="ARBA00022692"/>
    </source>
</evidence>
<evidence type="ECO:0000256" key="8">
    <source>
        <dbReference type="ARBA" id="ARBA00023136"/>
    </source>
</evidence>
<dbReference type="Pfam" id="PF10642">
    <property type="entry name" value="Tom5"/>
    <property type="match status" value="1"/>
</dbReference>
<evidence type="ECO:0000256" key="1">
    <source>
        <dbReference type="ARBA" id="ARBA00004572"/>
    </source>
</evidence>
<dbReference type="GO" id="GO:0006626">
    <property type="term" value="P:protein targeting to mitochondrion"/>
    <property type="evidence" value="ECO:0007669"/>
    <property type="project" value="TreeGrafter"/>
</dbReference>
<keyword evidence="8" id="KW-0472">Membrane</keyword>
<comment type="similarity">
    <text evidence="9">Belongs to the Tom5 family.</text>
</comment>
<dbReference type="InterPro" id="IPR019603">
    <property type="entry name" value="Tom5"/>
</dbReference>
<keyword evidence="6" id="KW-1133">Transmembrane helix</keyword>
<evidence type="ECO:0000256" key="5">
    <source>
        <dbReference type="ARBA" id="ARBA00022927"/>
    </source>
</evidence>
<dbReference type="EMBL" id="KZ678134">
    <property type="protein sequence ID" value="PSN68425.1"/>
    <property type="molecule type" value="Genomic_DNA"/>
</dbReference>
<protein>
    <recommendedName>
        <fullName evidence="12">Mitochondrial outer membrane translocase complex, subunit Tom5</fullName>
    </recommendedName>
</protein>
<organism evidence="10 11">
    <name type="scientific">Corynespora cassiicola Philippines</name>
    <dbReference type="NCBI Taxonomy" id="1448308"/>
    <lineage>
        <taxon>Eukaryota</taxon>
        <taxon>Fungi</taxon>
        <taxon>Dikarya</taxon>
        <taxon>Ascomycota</taxon>
        <taxon>Pezizomycotina</taxon>
        <taxon>Dothideomycetes</taxon>
        <taxon>Pleosporomycetidae</taxon>
        <taxon>Pleosporales</taxon>
        <taxon>Corynesporascaceae</taxon>
        <taxon>Corynespora</taxon>
    </lineage>
</organism>
<dbReference type="PANTHER" id="PTHR28188:SF1">
    <property type="entry name" value="MITOCHONDRIAL IMPORT RECEPTOR SUBUNIT TOM5"/>
    <property type="match status" value="1"/>
</dbReference>